<dbReference type="SUPFAM" id="SSF81653">
    <property type="entry name" value="Calcium ATPase, transduction domain A"/>
    <property type="match status" value="1"/>
</dbReference>
<reference evidence="3" key="2">
    <citation type="submission" date="2023-05" db="EMBL/GenBank/DDBJ databases">
        <authorList>
            <person name="Schelkunov M.I."/>
        </authorList>
    </citation>
    <scope>NUCLEOTIDE SEQUENCE</scope>
    <source>
        <strain evidence="3">Hsosn_3</strain>
        <tissue evidence="3">Leaf</tissue>
    </source>
</reference>
<reference evidence="3" key="1">
    <citation type="submission" date="2023-02" db="EMBL/GenBank/DDBJ databases">
        <title>Genome of toxic invasive species Heracleum sosnowskyi carries increased number of genes despite the absence of recent whole-genome duplications.</title>
        <authorList>
            <person name="Schelkunov M."/>
            <person name="Shtratnikova V."/>
            <person name="Makarenko M."/>
            <person name="Klepikova A."/>
            <person name="Omelchenko D."/>
            <person name="Novikova G."/>
            <person name="Obukhova E."/>
            <person name="Bogdanov V."/>
            <person name="Penin A."/>
            <person name="Logacheva M."/>
        </authorList>
    </citation>
    <scope>NUCLEOTIDE SEQUENCE</scope>
    <source>
        <strain evidence="3">Hsosn_3</strain>
        <tissue evidence="3">Leaf</tissue>
    </source>
</reference>
<dbReference type="PANTHER" id="PTHR24093">
    <property type="entry name" value="CATION TRANSPORTING ATPASE"/>
    <property type="match status" value="1"/>
</dbReference>
<dbReference type="InterPro" id="IPR008250">
    <property type="entry name" value="ATPase_P-typ_transduc_dom_A_sf"/>
</dbReference>
<dbReference type="AlphaFoldDB" id="A0AAD8MP58"/>
<dbReference type="SUPFAM" id="SSF81660">
    <property type="entry name" value="Metal cation-transporting ATPase, ATP-binding domain N"/>
    <property type="match status" value="1"/>
</dbReference>
<dbReference type="Proteomes" id="UP001237642">
    <property type="component" value="Unassembled WGS sequence"/>
</dbReference>
<sequence length="243" mass="27077">MAGESDHVEVDLENNPFMFSGTKVADGDAKFVVTSVGMNTKWEDIVDSVSLETLFYKYIPTVYTISMAIIIPSFAYFSVKSYAENAKDEERKSILPRRNHKVNDIISGIVGIVTQVMMGEESVNSVGSVTTLHVDKTGTLSMNQMRVTKFWGGHQSMDKRSLTFVASSIIKLFRQGVGLNTAGTVYKPDSGSHLEFSGRPIKIAILFWADLELNGDVEELKNHFKVLHVKMFISEKRRSGILV</sequence>
<dbReference type="PANTHER" id="PTHR24093:SF434">
    <property type="entry name" value="CALCIUM-TRANSPORTING ATPASE 13, PLASMA MEMBRANE-TYPE-RELATED"/>
    <property type="match status" value="1"/>
</dbReference>
<feature type="transmembrane region" description="Helical" evidence="2">
    <location>
        <begin position="58"/>
        <end position="77"/>
    </location>
</feature>
<keyword evidence="1" id="KW-0460">Magnesium</keyword>
<evidence type="ECO:0000256" key="1">
    <source>
        <dbReference type="ARBA" id="ARBA00022842"/>
    </source>
</evidence>
<evidence type="ECO:0000313" key="3">
    <source>
        <dbReference type="EMBL" id="KAK1379952.1"/>
    </source>
</evidence>
<name>A0AAD8MP58_9APIA</name>
<dbReference type="Gene3D" id="1.20.1110.10">
    <property type="entry name" value="Calcium-transporting ATPase, transmembrane domain"/>
    <property type="match status" value="1"/>
</dbReference>
<dbReference type="GO" id="GO:0005886">
    <property type="term" value="C:plasma membrane"/>
    <property type="evidence" value="ECO:0007669"/>
    <property type="project" value="TreeGrafter"/>
</dbReference>
<protein>
    <submittedName>
        <fullName evidence="3">Uncharacterized protein</fullName>
    </submittedName>
</protein>
<organism evidence="3 4">
    <name type="scientific">Heracleum sosnowskyi</name>
    <dbReference type="NCBI Taxonomy" id="360622"/>
    <lineage>
        <taxon>Eukaryota</taxon>
        <taxon>Viridiplantae</taxon>
        <taxon>Streptophyta</taxon>
        <taxon>Embryophyta</taxon>
        <taxon>Tracheophyta</taxon>
        <taxon>Spermatophyta</taxon>
        <taxon>Magnoliopsida</taxon>
        <taxon>eudicotyledons</taxon>
        <taxon>Gunneridae</taxon>
        <taxon>Pentapetalae</taxon>
        <taxon>asterids</taxon>
        <taxon>campanulids</taxon>
        <taxon>Apiales</taxon>
        <taxon>Apiaceae</taxon>
        <taxon>Apioideae</taxon>
        <taxon>apioid superclade</taxon>
        <taxon>Tordylieae</taxon>
        <taxon>Tordyliinae</taxon>
        <taxon>Heracleum</taxon>
    </lineage>
</organism>
<keyword evidence="4" id="KW-1185">Reference proteome</keyword>
<gene>
    <name evidence="3" type="ORF">POM88_026696</name>
</gene>
<evidence type="ECO:0000313" key="4">
    <source>
        <dbReference type="Proteomes" id="UP001237642"/>
    </source>
</evidence>
<dbReference type="EMBL" id="JAUIZM010000006">
    <property type="protein sequence ID" value="KAK1379952.1"/>
    <property type="molecule type" value="Genomic_DNA"/>
</dbReference>
<proteinExistence type="predicted"/>
<comment type="caution">
    <text evidence="3">The sequence shown here is derived from an EMBL/GenBank/DDBJ whole genome shotgun (WGS) entry which is preliminary data.</text>
</comment>
<dbReference type="Gene3D" id="3.40.1110.10">
    <property type="entry name" value="Calcium-transporting ATPase, cytoplasmic domain N"/>
    <property type="match status" value="1"/>
</dbReference>
<keyword evidence="2" id="KW-0472">Membrane</keyword>
<evidence type="ECO:0000256" key="2">
    <source>
        <dbReference type="SAM" id="Phobius"/>
    </source>
</evidence>
<dbReference type="GO" id="GO:0005388">
    <property type="term" value="F:P-type calcium transporter activity"/>
    <property type="evidence" value="ECO:0007669"/>
    <property type="project" value="TreeGrafter"/>
</dbReference>
<accession>A0AAD8MP58</accession>
<keyword evidence="2" id="KW-0812">Transmembrane</keyword>
<keyword evidence="2" id="KW-1133">Transmembrane helix</keyword>
<dbReference type="InterPro" id="IPR023299">
    <property type="entry name" value="ATPase_P-typ_cyto_dom_N"/>
</dbReference>
<dbReference type="GO" id="GO:0000166">
    <property type="term" value="F:nucleotide binding"/>
    <property type="evidence" value="ECO:0007669"/>
    <property type="project" value="InterPro"/>
</dbReference>